<sequence length="97" mass="9732">MDATSAEEHEDVHRLAVLDVGADGGGVVAGDVEVVLEVAEDAEEGDDDGGVEAGVAGLPQRALGLVPALEDGELPGLAGGGWVNDGAEEEKEEAARE</sequence>
<dbReference type="Proteomes" id="UP000324897">
    <property type="component" value="Chromosome 2"/>
</dbReference>
<accession>A0A5J9UJ60</accession>
<name>A0A5J9UJ60_9POAL</name>
<feature type="non-terminal residue" evidence="2">
    <location>
        <position position="1"/>
    </location>
</feature>
<feature type="compositionally biased region" description="Acidic residues" evidence="1">
    <location>
        <begin position="86"/>
        <end position="97"/>
    </location>
</feature>
<dbReference type="Gramene" id="TVU23415">
    <property type="protein sequence ID" value="TVU23415"/>
    <property type="gene ID" value="EJB05_25779"/>
</dbReference>
<proteinExistence type="predicted"/>
<feature type="region of interest" description="Disordered" evidence="1">
    <location>
        <begin position="74"/>
        <end position="97"/>
    </location>
</feature>
<comment type="caution">
    <text evidence="2">The sequence shown here is derived from an EMBL/GenBank/DDBJ whole genome shotgun (WGS) entry which is preliminary data.</text>
</comment>
<evidence type="ECO:0000256" key="1">
    <source>
        <dbReference type="SAM" id="MobiDB-lite"/>
    </source>
</evidence>
<dbReference type="EMBL" id="RWGY01000013">
    <property type="protein sequence ID" value="TVU23415.1"/>
    <property type="molecule type" value="Genomic_DNA"/>
</dbReference>
<evidence type="ECO:0000313" key="2">
    <source>
        <dbReference type="EMBL" id="TVU23415.1"/>
    </source>
</evidence>
<keyword evidence="3" id="KW-1185">Reference proteome</keyword>
<reference evidence="2 3" key="1">
    <citation type="journal article" date="2019" name="Sci. Rep.">
        <title>A high-quality genome of Eragrostis curvula grass provides insights into Poaceae evolution and supports new strategies to enhance forage quality.</title>
        <authorList>
            <person name="Carballo J."/>
            <person name="Santos B.A.C.M."/>
            <person name="Zappacosta D."/>
            <person name="Garbus I."/>
            <person name="Selva J.P."/>
            <person name="Gallo C.A."/>
            <person name="Diaz A."/>
            <person name="Albertini E."/>
            <person name="Caccamo M."/>
            <person name="Echenique V."/>
        </authorList>
    </citation>
    <scope>NUCLEOTIDE SEQUENCE [LARGE SCALE GENOMIC DNA]</scope>
    <source>
        <strain evidence="3">cv. Victoria</strain>
        <tissue evidence="2">Leaf</tissue>
    </source>
</reference>
<protein>
    <submittedName>
        <fullName evidence="2">Uncharacterized protein</fullName>
    </submittedName>
</protein>
<dbReference type="AlphaFoldDB" id="A0A5J9UJ60"/>
<gene>
    <name evidence="2" type="ORF">EJB05_25779</name>
</gene>
<evidence type="ECO:0000313" key="3">
    <source>
        <dbReference type="Proteomes" id="UP000324897"/>
    </source>
</evidence>
<organism evidence="2 3">
    <name type="scientific">Eragrostis curvula</name>
    <name type="common">weeping love grass</name>
    <dbReference type="NCBI Taxonomy" id="38414"/>
    <lineage>
        <taxon>Eukaryota</taxon>
        <taxon>Viridiplantae</taxon>
        <taxon>Streptophyta</taxon>
        <taxon>Embryophyta</taxon>
        <taxon>Tracheophyta</taxon>
        <taxon>Spermatophyta</taxon>
        <taxon>Magnoliopsida</taxon>
        <taxon>Liliopsida</taxon>
        <taxon>Poales</taxon>
        <taxon>Poaceae</taxon>
        <taxon>PACMAD clade</taxon>
        <taxon>Chloridoideae</taxon>
        <taxon>Eragrostideae</taxon>
        <taxon>Eragrostidinae</taxon>
        <taxon>Eragrostis</taxon>
    </lineage>
</organism>